<keyword evidence="2" id="KW-1185">Reference proteome</keyword>
<dbReference type="RefSeq" id="WP_151754590.1">
    <property type="nucleotide sequence ID" value="NZ_BKZW01000001.1"/>
</dbReference>
<dbReference type="Proteomes" id="UP000326912">
    <property type="component" value="Unassembled WGS sequence"/>
</dbReference>
<comment type="caution">
    <text evidence="1">The sequence shown here is derived from an EMBL/GenBank/DDBJ whole genome shotgun (WGS) entry which is preliminary data.</text>
</comment>
<reference evidence="1 2" key="1">
    <citation type="submission" date="2019-10" db="EMBL/GenBank/DDBJ databases">
        <title>Dictyobacter vulcani sp. nov., within the class Ktedonobacteria, isolated from soil of volcanic Mt. Zao.</title>
        <authorList>
            <person name="Zheng Y."/>
            <person name="Wang C.M."/>
            <person name="Sakai Y."/>
            <person name="Abe K."/>
            <person name="Yokota A."/>
            <person name="Yabe S."/>
        </authorList>
    </citation>
    <scope>NUCLEOTIDE SEQUENCE [LARGE SCALE GENOMIC DNA]</scope>
    <source>
        <strain evidence="1 2">W12</strain>
    </source>
</reference>
<dbReference type="AlphaFoldDB" id="A0A5J4KCI1"/>
<dbReference type="Pfam" id="PF05120">
    <property type="entry name" value="GvpG"/>
    <property type="match status" value="1"/>
</dbReference>
<dbReference type="EMBL" id="BKZW01000001">
    <property type="protein sequence ID" value="GER86458.1"/>
    <property type="molecule type" value="Genomic_DNA"/>
</dbReference>
<sequence>MFILDDLLIGLPVKGFKSILRTIADMAEEELTDESKIKEELLMLQTLFVTDQITEEEYQSREDELVARLSLAEEGESEL</sequence>
<evidence type="ECO:0000313" key="2">
    <source>
        <dbReference type="Proteomes" id="UP000326912"/>
    </source>
</evidence>
<organism evidence="1 2">
    <name type="scientific">Dictyobacter vulcani</name>
    <dbReference type="NCBI Taxonomy" id="2607529"/>
    <lineage>
        <taxon>Bacteria</taxon>
        <taxon>Bacillati</taxon>
        <taxon>Chloroflexota</taxon>
        <taxon>Ktedonobacteria</taxon>
        <taxon>Ktedonobacterales</taxon>
        <taxon>Dictyobacteraceae</taxon>
        <taxon>Dictyobacter</taxon>
    </lineage>
</organism>
<accession>A0A5J4KCI1</accession>
<dbReference type="InterPro" id="IPR007804">
    <property type="entry name" value="GvpG"/>
</dbReference>
<protein>
    <recommendedName>
        <fullName evidence="3">Gas vesicle protein GvpG</fullName>
    </recommendedName>
</protein>
<proteinExistence type="predicted"/>
<name>A0A5J4KCI1_9CHLR</name>
<evidence type="ECO:0000313" key="1">
    <source>
        <dbReference type="EMBL" id="GER86458.1"/>
    </source>
</evidence>
<gene>
    <name evidence="1" type="ORF">KDW_06200</name>
</gene>
<evidence type="ECO:0008006" key="3">
    <source>
        <dbReference type="Google" id="ProtNLM"/>
    </source>
</evidence>